<dbReference type="EMBL" id="UINC01002544">
    <property type="protein sequence ID" value="SUZ97823.1"/>
    <property type="molecule type" value="Genomic_DNA"/>
</dbReference>
<dbReference type="SUPFAM" id="SSF51735">
    <property type="entry name" value="NAD(P)-binding Rossmann-fold domains"/>
    <property type="match status" value="1"/>
</dbReference>
<dbReference type="Gene3D" id="3.40.50.720">
    <property type="entry name" value="NAD(P)-binding Rossmann-like Domain"/>
    <property type="match status" value="1"/>
</dbReference>
<organism evidence="1">
    <name type="scientific">marine metagenome</name>
    <dbReference type="NCBI Taxonomy" id="408172"/>
    <lineage>
        <taxon>unclassified sequences</taxon>
        <taxon>metagenomes</taxon>
        <taxon>ecological metagenomes</taxon>
    </lineage>
</organism>
<proteinExistence type="predicted"/>
<evidence type="ECO:0000313" key="1">
    <source>
        <dbReference type="EMBL" id="SUZ97823.1"/>
    </source>
</evidence>
<name>A0A381S9N8_9ZZZZ</name>
<evidence type="ECO:0008006" key="2">
    <source>
        <dbReference type="Google" id="ProtNLM"/>
    </source>
</evidence>
<sequence>MGNFLVIGGSGVMGQAAIKAVRKKFGNDANIIANWYGKADTNISIDGATKTIFGDISDPNCVNQILAENQDPFDYMFYATALGEVGVPISQAHKESIDQSNRLSFDPILMLEETLNIKIIVTYSTFYVIRHQLATYGAMGFSKEAIEKWTLEPGKSHHTCIRAGLFESQSSRGIKLLLRKSAKNPDKIKDPLLKSYFLGKSSKEGIKEFEEGIFAEEKEAYGDCRTNSEDLYQSHLTLFETKNPLFVNVCGKKIWLSKEPQLLNDYF</sequence>
<dbReference type="AlphaFoldDB" id="A0A381S9N8"/>
<protein>
    <recommendedName>
        <fullName evidence="2">Polysaccharide biosynthesis protein CapD-like domain-containing protein</fullName>
    </recommendedName>
</protein>
<accession>A0A381S9N8</accession>
<reference evidence="1" key="1">
    <citation type="submission" date="2018-05" db="EMBL/GenBank/DDBJ databases">
        <authorList>
            <person name="Lanie J.A."/>
            <person name="Ng W.-L."/>
            <person name="Kazmierczak K.M."/>
            <person name="Andrzejewski T.M."/>
            <person name="Davidsen T.M."/>
            <person name="Wayne K.J."/>
            <person name="Tettelin H."/>
            <person name="Glass J.I."/>
            <person name="Rusch D."/>
            <person name="Podicherti R."/>
            <person name="Tsui H.-C.T."/>
            <person name="Winkler M.E."/>
        </authorList>
    </citation>
    <scope>NUCLEOTIDE SEQUENCE</scope>
</reference>
<gene>
    <name evidence="1" type="ORF">METZ01_LOCUS50677</name>
</gene>
<dbReference type="InterPro" id="IPR036291">
    <property type="entry name" value="NAD(P)-bd_dom_sf"/>
</dbReference>